<keyword evidence="4" id="KW-1185">Reference proteome</keyword>
<accession>A0ABU5QTC4</accession>
<dbReference type="RefSeq" id="WP_323252242.1">
    <property type="nucleotide sequence ID" value="NZ_JAYFUL010000044.1"/>
</dbReference>
<comment type="caution">
    <text evidence="3">The sequence shown here is derived from an EMBL/GenBank/DDBJ whole genome shotgun (WGS) entry which is preliminary data.</text>
</comment>
<sequence>MSIEFFISRTWRYLSILAFILVLLFTYRGLPDTTAVHFGPNGRGDGFLPKNEVFYLFGTVMFVFNILSILLANSVKRVPATAFAWIPNKVWLKEGEQLKVAIVNWLNFLPAIVNTFLLLILRALLILNDERTYKTDYSYLLVLGITLITAWLFYLPIKLLFTSPKIEVEED</sequence>
<dbReference type="Pfam" id="PF07853">
    <property type="entry name" value="DUF1648"/>
    <property type="match status" value="1"/>
</dbReference>
<feature type="transmembrane region" description="Helical" evidence="1">
    <location>
        <begin position="12"/>
        <end position="30"/>
    </location>
</feature>
<dbReference type="Proteomes" id="UP001304671">
    <property type="component" value="Unassembled WGS sequence"/>
</dbReference>
<evidence type="ECO:0000256" key="1">
    <source>
        <dbReference type="SAM" id="Phobius"/>
    </source>
</evidence>
<evidence type="ECO:0000313" key="4">
    <source>
        <dbReference type="Proteomes" id="UP001304671"/>
    </source>
</evidence>
<feature type="transmembrane region" description="Helical" evidence="1">
    <location>
        <begin position="137"/>
        <end position="155"/>
    </location>
</feature>
<name>A0ABU5QTC4_9BACT</name>
<protein>
    <submittedName>
        <fullName evidence="3">DUF1648 domain-containing protein</fullName>
    </submittedName>
</protein>
<organism evidence="3 4">
    <name type="scientific">Arcicella aquatica</name>
    <dbReference type="NCBI Taxonomy" id="217141"/>
    <lineage>
        <taxon>Bacteria</taxon>
        <taxon>Pseudomonadati</taxon>
        <taxon>Bacteroidota</taxon>
        <taxon>Cytophagia</taxon>
        <taxon>Cytophagales</taxon>
        <taxon>Flectobacillaceae</taxon>
        <taxon>Arcicella</taxon>
    </lineage>
</organism>
<dbReference type="InterPro" id="IPR012867">
    <property type="entry name" value="DUF1648"/>
</dbReference>
<keyword evidence="1" id="KW-0472">Membrane</keyword>
<keyword evidence="1" id="KW-0812">Transmembrane</keyword>
<proteinExistence type="predicted"/>
<feature type="domain" description="DUF1648" evidence="2">
    <location>
        <begin position="16"/>
        <end position="57"/>
    </location>
</feature>
<evidence type="ECO:0000313" key="3">
    <source>
        <dbReference type="EMBL" id="MEA5260069.1"/>
    </source>
</evidence>
<reference evidence="3 4" key="1">
    <citation type="submission" date="2023-12" db="EMBL/GenBank/DDBJ databases">
        <title>Novel species of the genus Arcicella isolated from rivers.</title>
        <authorList>
            <person name="Lu H."/>
        </authorList>
    </citation>
    <scope>NUCLEOTIDE SEQUENCE [LARGE SCALE GENOMIC DNA]</scope>
    <source>
        <strain evidence="3 4">LMG 21963</strain>
    </source>
</reference>
<feature type="transmembrane region" description="Helical" evidence="1">
    <location>
        <begin position="53"/>
        <end position="72"/>
    </location>
</feature>
<dbReference type="EMBL" id="JAYFUL010000044">
    <property type="protein sequence ID" value="MEA5260069.1"/>
    <property type="molecule type" value="Genomic_DNA"/>
</dbReference>
<keyword evidence="1" id="KW-1133">Transmembrane helix</keyword>
<feature type="transmembrane region" description="Helical" evidence="1">
    <location>
        <begin position="102"/>
        <end position="125"/>
    </location>
</feature>
<gene>
    <name evidence="3" type="ORF">VB264_19890</name>
</gene>
<evidence type="ECO:0000259" key="2">
    <source>
        <dbReference type="Pfam" id="PF07853"/>
    </source>
</evidence>